<feature type="domain" description="GspL cytoplasmic actin-ATPase-like" evidence="10">
    <location>
        <begin position="44"/>
        <end position="135"/>
    </location>
</feature>
<dbReference type="GO" id="GO:0009276">
    <property type="term" value="C:Gram-negative-bacterium-type cell wall"/>
    <property type="evidence" value="ECO:0007669"/>
    <property type="project" value="InterPro"/>
</dbReference>
<evidence type="ECO:0000256" key="3">
    <source>
        <dbReference type="ARBA" id="ARBA00022448"/>
    </source>
</evidence>
<dbReference type="GO" id="GO:0005886">
    <property type="term" value="C:plasma membrane"/>
    <property type="evidence" value="ECO:0007669"/>
    <property type="project" value="UniProtKB-SubCell"/>
</dbReference>
<dbReference type="NCBIfam" id="TIGR01709">
    <property type="entry name" value="typeII_sec_gspL"/>
    <property type="match status" value="1"/>
</dbReference>
<gene>
    <name evidence="12" type="ORF">F3K02_02665</name>
</gene>
<dbReference type="EMBL" id="VYGV01000003">
    <property type="protein sequence ID" value="NWF44158.1"/>
    <property type="molecule type" value="Genomic_DNA"/>
</dbReference>
<keyword evidence="4" id="KW-1003">Cell membrane</keyword>
<dbReference type="Pfam" id="PF05134">
    <property type="entry name" value="T2SSL"/>
    <property type="match status" value="1"/>
</dbReference>
<keyword evidence="5" id="KW-0997">Cell inner membrane</keyword>
<dbReference type="InterPro" id="IPR007812">
    <property type="entry name" value="T2SS_protein-GspL"/>
</dbReference>
<dbReference type="Pfam" id="PF12693">
    <property type="entry name" value="GspL_C"/>
    <property type="match status" value="1"/>
</dbReference>
<keyword evidence="9" id="KW-0472">Membrane</keyword>
<dbReference type="InterPro" id="IPR024230">
    <property type="entry name" value="GspL_cyto_dom"/>
</dbReference>
<dbReference type="Proteomes" id="UP000545507">
    <property type="component" value="Unassembled WGS sequence"/>
</dbReference>
<evidence type="ECO:0000256" key="4">
    <source>
        <dbReference type="ARBA" id="ARBA00022475"/>
    </source>
</evidence>
<feature type="domain" description="GspL periplasmic" evidence="11">
    <location>
        <begin position="270"/>
        <end position="404"/>
    </location>
</feature>
<accession>A0A7Y8KWM6</accession>
<keyword evidence="7" id="KW-0653">Protein transport</keyword>
<proteinExistence type="inferred from homology"/>
<name>A0A7Y8KWM6_9BURK</name>
<comment type="caution">
    <text evidence="12">The sequence shown here is derived from an EMBL/GenBank/DDBJ whole genome shotgun (WGS) entry which is preliminary data.</text>
</comment>
<evidence type="ECO:0000256" key="9">
    <source>
        <dbReference type="ARBA" id="ARBA00023136"/>
    </source>
</evidence>
<protein>
    <submittedName>
        <fullName evidence="12">General secretion pathway protein GspL</fullName>
    </submittedName>
</protein>
<comment type="subcellular location">
    <subcellularLocation>
        <location evidence="1">Cell inner membrane</location>
        <topology evidence="1">Single-pass membrane protein</topology>
    </subcellularLocation>
</comment>
<evidence type="ECO:0000256" key="1">
    <source>
        <dbReference type="ARBA" id="ARBA00004377"/>
    </source>
</evidence>
<evidence type="ECO:0000256" key="2">
    <source>
        <dbReference type="ARBA" id="ARBA00005318"/>
    </source>
</evidence>
<evidence type="ECO:0000256" key="5">
    <source>
        <dbReference type="ARBA" id="ARBA00022519"/>
    </source>
</evidence>
<evidence type="ECO:0000259" key="11">
    <source>
        <dbReference type="Pfam" id="PF12693"/>
    </source>
</evidence>
<evidence type="ECO:0000313" key="13">
    <source>
        <dbReference type="Proteomes" id="UP000545507"/>
    </source>
</evidence>
<dbReference type="PIRSF" id="PIRSF015761">
    <property type="entry name" value="Protein_L"/>
    <property type="match status" value="1"/>
</dbReference>
<evidence type="ECO:0000259" key="10">
    <source>
        <dbReference type="Pfam" id="PF05134"/>
    </source>
</evidence>
<evidence type="ECO:0000256" key="8">
    <source>
        <dbReference type="ARBA" id="ARBA00022989"/>
    </source>
</evidence>
<dbReference type="RefSeq" id="WP_177133033.1">
    <property type="nucleotide sequence ID" value="NZ_VYGV01000003.1"/>
</dbReference>
<keyword evidence="6" id="KW-0812">Transmembrane</keyword>
<dbReference type="GO" id="GO:0015628">
    <property type="term" value="P:protein secretion by the type II secretion system"/>
    <property type="evidence" value="ECO:0007669"/>
    <property type="project" value="InterPro"/>
</dbReference>
<dbReference type="GO" id="GO:0015627">
    <property type="term" value="C:type II protein secretion system complex"/>
    <property type="evidence" value="ECO:0007669"/>
    <property type="project" value="InterPro"/>
</dbReference>
<keyword evidence="13" id="KW-1185">Reference proteome</keyword>
<dbReference type="AlphaFoldDB" id="A0A7Y8KWM6"/>
<dbReference type="Gene3D" id="3.30.420.380">
    <property type="match status" value="1"/>
</dbReference>
<reference evidence="12 13" key="1">
    <citation type="submission" date="2019-09" db="EMBL/GenBank/DDBJ databases">
        <title>Hydrogenophaga aromatica sp. nov., isolated from a para-xylene-degrading enrichment culture.</title>
        <authorList>
            <person name="Tancsics A."/>
            <person name="Banerjee S."/>
        </authorList>
    </citation>
    <scope>NUCLEOTIDE SEQUENCE [LARGE SCALE GENOMIC DNA]</scope>
    <source>
        <strain evidence="12 13">D2P1</strain>
    </source>
</reference>
<evidence type="ECO:0000313" key="12">
    <source>
        <dbReference type="EMBL" id="NWF44158.1"/>
    </source>
</evidence>
<organism evidence="12 13">
    <name type="scientific">Hydrogenophaga aromaticivorans</name>
    <dbReference type="NCBI Taxonomy" id="2610898"/>
    <lineage>
        <taxon>Bacteria</taxon>
        <taxon>Pseudomonadati</taxon>
        <taxon>Pseudomonadota</taxon>
        <taxon>Betaproteobacteria</taxon>
        <taxon>Burkholderiales</taxon>
        <taxon>Comamonadaceae</taxon>
        <taxon>Hydrogenophaga</taxon>
    </lineage>
</organism>
<keyword evidence="3" id="KW-0813">Transport</keyword>
<keyword evidence="8" id="KW-1133">Transmembrane helix</keyword>
<dbReference type="InterPro" id="IPR043129">
    <property type="entry name" value="ATPase_NBD"/>
</dbReference>
<dbReference type="SUPFAM" id="SSF53067">
    <property type="entry name" value="Actin-like ATPase domain"/>
    <property type="match status" value="1"/>
</dbReference>
<comment type="similarity">
    <text evidence="2">Belongs to the GSP L family.</text>
</comment>
<sequence>MLILTPTSFSVASATASGATLDWARSGNGQQLAEHGTCAASLLPADDEVVLVLPPHAVSWHRATLPRVANAKLRAVLDGVLEEHLLSDSAELHFALEPGGRSGQTVWVAACHKAWLKTWLQILEDAGRPVSRIVPSIWPHLASSRSVTPPTVHWAHHQGGRPWLASASALGVVCTPLQPGSTGVAALVTPTPGDAETPDGAIQWLAEPAAAAEAEQLLGQRFELVALPAWLLRCAQSEWNLAQFDLSLSSTARRGQRLRQTLRQWRSAPAWRPARWGLAALLVVQLIGLNAAAWQERRVLAAKQQALGQTLQRSFPQVKLVLDAPLQMQRELTRLQQASGTLSHRDLEAMLGVLGQATDDPAAALSSIDFSSEEGRFTVTPDSEDALATLQQTLQRSGWQAQLKDTELTLRPATP</sequence>
<evidence type="ECO:0000256" key="6">
    <source>
        <dbReference type="ARBA" id="ARBA00022692"/>
    </source>
</evidence>
<dbReference type="InterPro" id="IPR025691">
    <property type="entry name" value="GspL_pp_dom"/>
</dbReference>
<evidence type="ECO:0000256" key="7">
    <source>
        <dbReference type="ARBA" id="ARBA00022927"/>
    </source>
</evidence>